<accession>A0A0N4W420</accession>
<sequence>MNRRKTARPVTFEEVKLRVEPLKTILYADDTALIAEGEEELQDKLQNWQKVLPENGLRLNVKVKFLSSECAESIVDELGEAIEGLQEFHHVGSDLAADPSLDETVKFPINVA</sequence>
<dbReference type="EMBL" id="UZAF01016228">
    <property type="protein sequence ID" value="VDO23597.1"/>
    <property type="molecule type" value="Genomic_DNA"/>
</dbReference>
<organism evidence="3">
    <name type="scientific">Haemonchus placei</name>
    <name type="common">Barber's pole worm</name>
    <dbReference type="NCBI Taxonomy" id="6290"/>
    <lineage>
        <taxon>Eukaryota</taxon>
        <taxon>Metazoa</taxon>
        <taxon>Ecdysozoa</taxon>
        <taxon>Nematoda</taxon>
        <taxon>Chromadorea</taxon>
        <taxon>Rhabditida</taxon>
        <taxon>Rhabditina</taxon>
        <taxon>Rhabditomorpha</taxon>
        <taxon>Strongyloidea</taxon>
        <taxon>Trichostrongylidae</taxon>
        <taxon>Haemonchus</taxon>
    </lineage>
</organism>
<dbReference type="OrthoDB" id="425681at2759"/>
<keyword evidence="2" id="KW-1185">Reference proteome</keyword>
<dbReference type="Proteomes" id="UP000268014">
    <property type="component" value="Unassembled WGS sequence"/>
</dbReference>
<gene>
    <name evidence="1" type="ORF">HPLM_LOCUS4596</name>
</gene>
<reference evidence="3" key="1">
    <citation type="submission" date="2017-02" db="UniProtKB">
        <authorList>
            <consortium name="WormBaseParasite"/>
        </authorList>
    </citation>
    <scope>IDENTIFICATION</scope>
</reference>
<dbReference type="WBParaSite" id="HPLM_0000460401-mRNA-1">
    <property type="protein sequence ID" value="HPLM_0000460401-mRNA-1"/>
    <property type="gene ID" value="HPLM_0000460401"/>
</dbReference>
<evidence type="ECO:0000313" key="2">
    <source>
        <dbReference type="Proteomes" id="UP000268014"/>
    </source>
</evidence>
<reference evidence="1 2" key="2">
    <citation type="submission" date="2018-11" db="EMBL/GenBank/DDBJ databases">
        <authorList>
            <consortium name="Pathogen Informatics"/>
        </authorList>
    </citation>
    <scope>NUCLEOTIDE SEQUENCE [LARGE SCALE GENOMIC DNA]</scope>
    <source>
        <strain evidence="1 2">MHpl1</strain>
    </source>
</reference>
<evidence type="ECO:0000313" key="1">
    <source>
        <dbReference type="EMBL" id="VDO23597.1"/>
    </source>
</evidence>
<proteinExistence type="predicted"/>
<dbReference type="AlphaFoldDB" id="A0A0N4W420"/>
<name>A0A0N4W420_HAEPC</name>
<evidence type="ECO:0000313" key="3">
    <source>
        <dbReference type="WBParaSite" id="HPLM_0000460401-mRNA-1"/>
    </source>
</evidence>
<protein>
    <submittedName>
        <fullName evidence="3">Reverse transcriptase domain-containing protein</fullName>
    </submittedName>
</protein>